<name>A0ABW9AHF6_9BURK</name>
<evidence type="ECO:0000256" key="1">
    <source>
        <dbReference type="SAM" id="MobiDB-lite"/>
    </source>
</evidence>
<gene>
    <name evidence="2" type="ORF">PQR62_21605</name>
</gene>
<dbReference type="Proteomes" id="UP001629246">
    <property type="component" value="Unassembled WGS sequence"/>
</dbReference>
<evidence type="ECO:0000313" key="3">
    <source>
        <dbReference type="Proteomes" id="UP001629246"/>
    </source>
</evidence>
<keyword evidence="3" id="KW-1185">Reference proteome</keyword>
<feature type="region of interest" description="Disordered" evidence="1">
    <location>
        <begin position="1"/>
        <end position="27"/>
    </location>
</feature>
<organism evidence="2 3">
    <name type="scientific">Herbaspirillum lusitanum</name>
    <dbReference type="NCBI Taxonomy" id="213312"/>
    <lineage>
        <taxon>Bacteria</taxon>
        <taxon>Pseudomonadati</taxon>
        <taxon>Pseudomonadota</taxon>
        <taxon>Betaproteobacteria</taxon>
        <taxon>Burkholderiales</taxon>
        <taxon>Oxalobacteraceae</taxon>
        <taxon>Herbaspirillum</taxon>
    </lineage>
</organism>
<proteinExistence type="predicted"/>
<comment type="caution">
    <text evidence="2">The sequence shown here is derived from an EMBL/GenBank/DDBJ whole genome shotgun (WGS) entry which is preliminary data.</text>
</comment>
<accession>A0ABW9AHF6</accession>
<reference evidence="2 3" key="1">
    <citation type="journal article" date="2024" name="Chem. Sci.">
        <title>Discovery of megapolipeptins by genome mining of a Burkholderiales bacteria collection.</title>
        <authorList>
            <person name="Paulo B.S."/>
            <person name="Recchia M.J.J."/>
            <person name="Lee S."/>
            <person name="Fergusson C.H."/>
            <person name="Romanowski S.B."/>
            <person name="Hernandez A."/>
            <person name="Krull N."/>
            <person name="Liu D.Y."/>
            <person name="Cavanagh H."/>
            <person name="Bos A."/>
            <person name="Gray C.A."/>
            <person name="Murphy B.T."/>
            <person name="Linington R.G."/>
            <person name="Eustaquio A.S."/>
        </authorList>
    </citation>
    <scope>NUCLEOTIDE SEQUENCE [LARGE SCALE GENOMIC DNA]</scope>
    <source>
        <strain evidence="2 3">RL21-008-BIB-A</strain>
    </source>
</reference>
<protein>
    <submittedName>
        <fullName evidence="2">Uncharacterized protein</fullName>
    </submittedName>
</protein>
<sequence>MTIASSHSEARPSPVFTPPPPSAEKQYYERSTPLTLSLIELNPQDVVEGLMTEKGFVAAEVTPVGPMREACPHCSGVALQLVLRHRHVKRSHLFCRVCTRCYDAVTENGHSVLML</sequence>
<dbReference type="EMBL" id="JAQQFM010000010">
    <property type="protein sequence ID" value="MFL9926882.1"/>
    <property type="molecule type" value="Genomic_DNA"/>
</dbReference>
<dbReference type="RefSeq" id="WP_408160101.1">
    <property type="nucleotide sequence ID" value="NZ_JAQQFM010000010.1"/>
</dbReference>
<evidence type="ECO:0000313" key="2">
    <source>
        <dbReference type="EMBL" id="MFL9926882.1"/>
    </source>
</evidence>